<keyword evidence="2" id="KW-1185">Reference proteome</keyword>
<comment type="caution">
    <text evidence="1">The sequence shown here is derived from an EMBL/GenBank/DDBJ whole genome shotgun (WGS) entry which is preliminary data.</text>
</comment>
<accession>A0ACB7SWF8</accession>
<protein>
    <submittedName>
        <fullName evidence="1">Uncharacterized protein</fullName>
    </submittedName>
</protein>
<sequence>MLHSASESVALFADESVSGSDEAVPPCVGPQLDEANHGPGQHVSRVERKRRGRGTSTATHNESSTSVVCSGNRNAAPDEGVVEMTGGSDSRGKIGGTSDGGSSSTSGPEETGTENAAAANLSCRFCHEEAVNGPGEPLFRCPCRCPDTFVHRSCLEELVYFPGPEDGAAACPTCGAQYPVRRCTKPLWRWFWEEETCDDAALFFANILFSVGNVGVLGMAWQYVLFQYCPESWLSQASLASALLLLSILWVAFDCARIYVLSTSLVKWRRANTTLQLLLTDKSVVQA</sequence>
<evidence type="ECO:0000313" key="2">
    <source>
        <dbReference type="Proteomes" id="UP000821845"/>
    </source>
</evidence>
<reference evidence="1" key="1">
    <citation type="submission" date="2020-05" db="EMBL/GenBank/DDBJ databases">
        <title>Large-scale comparative analyses of tick genomes elucidate their genetic diversity and vector capacities.</title>
        <authorList>
            <person name="Jia N."/>
            <person name="Wang J."/>
            <person name="Shi W."/>
            <person name="Du L."/>
            <person name="Sun Y."/>
            <person name="Zhan W."/>
            <person name="Jiang J."/>
            <person name="Wang Q."/>
            <person name="Zhang B."/>
            <person name="Ji P."/>
            <person name="Sakyi L.B."/>
            <person name="Cui X."/>
            <person name="Yuan T."/>
            <person name="Jiang B."/>
            <person name="Yang W."/>
            <person name="Lam T.T.-Y."/>
            <person name="Chang Q."/>
            <person name="Ding S."/>
            <person name="Wang X."/>
            <person name="Zhu J."/>
            <person name="Ruan X."/>
            <person name="Zhao L."/>
            <person name="Wei J."/>
            <person name="Que T."/>
            <person name="Du C."/>
            <person name="Cheng J."/>
            <person name="Dai P."/>
            <person name="Han X."/>
            <person name="Huang E."/>
            <person name="Gao Y."/>
            <person name="Liu J."/>
            <person name="Shao H."/>
            <person name="Ye R."/>
            <person name="Li L."/>
            <person name="Wei W."/>
            <person name="Wang X."/>
            <person name="Wang C."/>
            <person name="Yang T."/>
            <person name="Huo Q."/>
            <person name="Li W."/>
            <person name="Guo W."/>
            <person name="Chen H."/>
            <person name="Zhou L."/>
            <person name="Ni X."/>
            <person name="Tian J."/>
            <person name="Zhou Y."/>
            <person name="Sheng Y."/>
            <person name="Liu T."/>
            <person name="Pan Y."/>
            <person name="Xia L."/>
            <person name="Li J."/>
            <person name="Zhao F."/>
            <person name="Cao W."/>
        </authorList>
    </citation>
    <scope>NUCLEOTIDE SEQUENCE</scope>
    <source>
        <strain evidence="1">Hyas-2018</strain>
    </source>
</reference>
<dbReference type="EMBL" id="CM023482">
    <property type="protein sequence ID" value="KAH6939025.1"/>
    <property type="molecule type" value="Genomic_DNA"/>
</dbReference>
<gene>
    <name evidence="1" type="ORF">HPB50_015613</name>
</gene>
<proteinExistence type="predicted"/>
<name>A0ACB7SWF8_HYAAI</name>
<organism evidence="1 2">
    <name type="scientific">Hyalomma asiaticum</name>
    <name type="common">Tick</name>
    <dbReference type="NCBI Taxonomy" id="266040"/>
    <lineage>
        <taxon>Eukaryota</taxon>
        <taxon>Metazoa</taxon>
        <taxon>Ecdysozoa</taxon>
        <taxon>Arthropoda</taxon>
        <taxon>Chelicerata</taxon>
        <taxon>Arachnida</taxon>
        <taxon>Acari</taxon>
        <taxon>Parasitiformes</taxon>
        <taxon>Ixodida</taxon>
        <taxon>Ixodoidea</taxon>
        <taxon>Ixodidae</taxon>
        <taxon>Hyalomminae</taxon>
        <taxon>Hyalomma</taxon>
    </lineage>
</organism>
<evidence type="ECO:0000313" key="1">
    <source>
        <dbReference type="EMBL" id="KAH6939025.1"/>
    </source>
</evidence>
<dbReference type="Proteomes" id="UP000821845">
    <property type="component" value="Chromosome 2"/>
</dbReference>